<accession>A0A1C0B6Z2</accession>
<protein>
    <submittedName>
        <fullName evidence="2">LPP20 lipoprotein</fullName>
    </submittedName>
</protein>
<dbReference type="Pfam" id="PF02169">
    <property type="entry name" value="LPP20"/>
    <property type="match status" value="1"/>
</dbReference>
<sequence length="169" mass="18172">MKLTKIILPVAAAAVLFVGCGTKDPEANLAPEKCEISGVDAPLWVCGNLDSISKGDKKYASASAPMSKLGREFSRKQALSKARANMAEDLKSDVISQVQEEAAERQIDDTVTVNRVSEQVTKQIAALTLKGTSQASSWEDKVGKELYVLISIPKSNIDTEIEKAFNSAN</sequence>
<reference evidence="2" key="1">
    <citation type="submission" date="2015-05" db="EMBL/GenBank/DDBJ databases">
        <authorList>
            <person name="Wang D.B."/>
            <person name="Wang M."/>
        </authorList>
    </citation>
    <scope>NUCLEOTIDE SEQUENCE [LARGE SCALE GENOMIC DNA]</scope>
    <source>
        <strain evidence="2">DU22</strain>
    </source>
</reference>
<dbReference type="Proteomes" id="UP000093281">
    <property type="component" value="Unassembled WGS sequence"/>
</dbReference>
<name>A0A1C0B6Z2_9BACT</name>
<reference evidence="4" key="2">
    <citation type="submission" date="2015-05" db="EMBL/GenBank/DDBJ databases">
        <authorList>
            <person name="Rovetto F."/>
            <person name="Cocolin L."/>
            <person name="Illeghems K."/>
            <person name="Van Nieuwerburgh F."/>
            <person name="Houf K."/>
        </authorList>
    </citation>
    <scope>NUCLEOTIDE SEQUENCE [LARGE SCALE GENOMIC DNA]</scope>
    <source>
        <strain evidence="4">DU22</strain>
    </source>
</reference>
<evidence type="ECO:0000313" key="2">
    <source>
        <dbReference type="EMBL" id="OCL99369.1"/>
    </source>
</evidence>
<comment type="caution">
    <text evidence="2">The sequence shown here is derived from an EMBL/GenBank/DDBJ whole genome shotgun (WGS) entry which is preliminary data.</text>
</comment>
<feature type="domain" description="Lipoprotein LPP20-like" evidence="1">
    <location>
        <begin position="51"/>
        <end position="151"/>
    </location>
</feature>
<evidence type="ECO:0000259" key="1">
    <source>
        <dbReference type="Pfam" id="PF02169"/>
    </source>
</evidence>
<dbReference type="STRING" id="544718.AAX25_01277"/>
<dbReference type="Proteomes" id="UP000308001">
    <property type="component" value="Unassembled WGS sequence"/>
</dbReference>
<gene>
    <name evidence="2" type="ORF">AAX29_01183</name>
    <name evidence="3" type="ORF">FE246_05860</name>
</gene>
<dbReference type="EMBL" id="LCUJ01000003">
    <property type="protein sequence ID" value="OCL99369.1"/>
    <property type="molecule type" value="Genomic_DNA"/>
</dbReference>
<dbReference type="Gene3D" id="3.10.28.20">
    <property type="entry name" value="Acetamidase/Formamidase-like domains"/>
    <property type="match status" value="1"/>
</dbReference>
<dbReference type="PROSITE" id="PS51257">
    <property type="entry name" value="PROKAR_LIPOPROTEIN"/>
    <property type="match status" value="1"/>
</dbReference>
<dbReference type="RefSeq" id="WP_066183811.1">
    <property type="nucleotide sequence ID" value="NZ_LCUJ01000003.1"/>
</dbReference>
<keyword evidence="2" id="KW-0449">Lipoprotein</keyword>
<proteinExistence type="predicted"/>
<evidence type="ECO:0000313" key="4">
    <source>
        <dbReference type="Proteomes" id="UP000093281"/>
    </source>
</evidence>
<dbReference type="EMBL" id="VBUF01000003">
    <property type="protein sequence ID" value="TLS71948.1"/>
    <property type="molecule type" value="Genomic_DNA"/>
</dbReference>
<organism evidence="2 4">
    <name type="scientific">Aliarcobacter thereius</name>
    <dbReference type="NCBI Taxonomy" id="544718"/>
    <lineage>
        <taxon>Bacteria</taxon>
        <taxon>Pseudomonadati</taxon>
        <taxon>Campylobacterota</taxon>
        <taxon>Epsilonproteobacteria</taxon>
        <taxon>Campylobacterales</taxon>
        <taxon>Arcobacteraceae</taxon>
        <taxon>Aliarcobacter</taxon>
    </lineage>
</organism>
<evidence type="ECO:0000313" key="5">
    <source>
        <dbReference type="Proteomes" id="UP000308001"/>
    </source>
</evidence>
<dbReference type="InterPro" id="IPR024952">
    <property type="entry name" value="LPP20-like_dom"/>
</dbReference>
<dbReference type="OrthoDB" id="5346721at2"/>
<dbReference type="AlphaFoldDB" id="A0A1C0B6Z2"/>
<evidence type="ECO:0000313" key="3">
    <source>
        <dbReference type="EMBL" id="TLS71948.1"/>
    </source>
</evidence>
<reference evidence="3 5" key="3">
    <citation type="submission" date="2019-05" db="EMBL/GenBank/DDBJ databases">
        <title>Arcobacter cibarius and Arcobacter thereius providing challenges in identification an antibiotic susceptibility and Quinolone resistance.</title>
        <authorList>
            <person name="Busch A."/>
            <person name="Hanel I."/>
            <person name="Hotzel H."/>
            <person name="Tomaso H."/>
        </authorList>
    </citation>
    <scope>NUCLEOTIDE SEQUENCE [LARGE SCALE GENOMIC DNA]</scope>
    <source>
        <strain evidence="3 5">17CS1191_2</strain>
    </source>
</reference>